<dbReference type="EC" id="1.2.7.12" evidence="2"/>
<gene>
    <name evidence="2" type="ORF">P0O15_01790</name>
</gene>
<dbReference type="PANTHER" id="PTHR11647:SF1">
    <property type="entry name" value="COLLAPSIN RESPONSE MEDIATOR PROTEIN"/>
    <property type="match status" value="1"/>
</dbReference>
<reference evidence="2 3" key="1">
    <citation type="submission" date="2023-03" db="EMBL/GenBank/DDBJ databases">
        <title>WGS of Methanotrichaceae archaeon Mx.</title>
        <authorList>
            <person name="Sorokin D.Y."/>
            <person name="Merkel A.Y."/>
        </authorList>
    </citation>
    <scope>NUCLEOTIDE SEQUENCE [LARGE SCALE GENOMIC DNA]</scope>
    <source>
        <strain evidence="2 3">Mx</strain>
    </source>
</reference>
<dbReference type="Gene3D" id="2.30.40.10">
    <property type="entry name" value="Urease, subunit C, domain 1"/>
    <property type="match status" value="2"/>
</dbReference>
<dbReference type="EMBL" id="JARFPK010000005">
    <property type="protein sequence ID" value="MDF0589911.1"/>
    <property type="molecule type" value="Genomic_DNA"/>
</dbReference>
<keyword evidence="2" id="KW-0560">Oxidoreductase</keyword>
<sequence>MIELGGSAMIIEGGIVYDPINGVLGEEMDLSIEDGRVVEKAGGSEVIDARGMLVMPGGVDAHAHIAGGKVNTGRIMRPEDGRRGTEPRTKLLRPSTGYTVPNCYAIGYRYARLGYTTAFEAATPILEARHTHEELEEIPIIDKGALTLFGNNWEVLECVRDGDLGKLAAFVAWGLLASRGYGVKVVNPGGGEAWGFGGNVKGIDDPVPSFDVTPREIIRYLMRANEALRLPHSVHLHTNNLGKPGNYETTLETLRAVEDIAASRNRQVLHVTHMQFSAYGGTGWRDFESKAPEIAGYFNRHDQFTMDMGQLIFGSATTMTADAPLEYGNARLLKAKWSNHDIELEESSGVVPIVYGRKNPINAIQWAIGLELALLTEDSWQMIMTTDHPNGGPFVNYPEVVALLMSRRKREEELATLHDLASKRTSLPSIEREMDWNEVAIVTRAGPARILGLPEKGHLGVGADGDVSIYEINPEKVDPSRDHEVVKAALARAKYTIKAGEVVVRDGEVVAVPQGSTYWVDASVPEADAARVRADLVEKFAKYYSIQMSNYMVQDAYVTRPRVVRAGVI</sequence>
<dbReference type="Proteomes" id="UP001220010">
    <property type="component" value="Unassembled WGS sequence"/>
</dbReference>
<dbReference type="InterPro" id="IPR011059">
    <property type="entry name" value="Metal-dep_hydrolase_composite"/>
</dbReference>
<dbReference type="SUPFAM" id="SSF51338">
    <property type="entry name" value="Composite domain of metallo-dependent hydrolases"/>
    <property type="match status" value="2"/>
</dbReference>
<dbReference type="Pfam" id="PF07969">
    <property type="entry name" value="Amidohydro_3"/>
    <property type="match status" value="1"/>
</dbReference>
<comment type="caution">
    <text evidence="2">The sequence shown here is derived from an EMBL/GenBank/DDBJ whole genome shotgun (WGS) entry which is preliminary data.</text>
</comment>
<protein>
    <submittedName>
        <fullName evidence="2">Formylmethanofuran dehydrogenase subunit A</fullName>
        <ecNumber evidence="2">1.2.7.12</ecNumber>
    </submittedName>
</protein>
<name>A0ABT5X5D9_9EURY</name>
<dbReference type="InterPro" id="IPR013108">
    <property type="entry name" value="Amidohydro_3"/>
</dbReference>
<feature type="domain" description="Amidohydrolase 3" evidence="1">
    <location>
        <begin position="45"/>
        <end position="504"/>
    </location>
</feature>
<dbReference type="CDD" id="cd01304">
    <property type="entry name" value="FMDH_A"/>
    <property type="match status" value="1"/>
</dbReference>
<evidence type="ECO:0000313" key="3">
    <source>
        <dbReference type="Proteomes" id="UP001220010"/>
    </source>
</evidence>
<dbReference type="NCBIfam" id="TIGR03121">
    <property type="entry name" value="one_C_dehyd_A"/>
    <property type="match status" value="1"/>
</dbReference>
<dbReference type="InterPro" id="IPR050378">
    <property type="entry name" value="Metallo-dep_Hydrolases_sf"/>
</dbReference>
<dbReference type="PIRSF" id="PIRSF006453">
    <property type="entry name" value="FwdA"/>
    <property type="match status" value="1"/>
</dbReference>
<proteinExistence type="predicted"/>
<evidence type="ECO:0000313" key="2">
    <source>
        <dbReference type="EMBL" id="MDF0589911.1"/>
    </source>
</evidence>
<dbReference type="PANTHER" id="PTHR11647">
    <property type="entry name" value="HYDRANTOINASE/DIHYDROPYRIMIDINASE FAMILY MEMBER"/>
    <property type="match status" value="1"/>
</dbReference>
<keyword evidence="3" id="KW-1185">Reference proteome</keyword>
<dbReference type="SUPFAM" id="SSF51556">
    <property type="entry name" value="Metallo-dependent hydrolases"/>
    <property type="match status" value="1"/>
</dbReference>
<accession>A0ABT5X5D9</accession>
<dbReference type="Gene3D" id="3.20.20.140">
    <property type="entry name" value="Metal-dependent hydrolases"/>
    <property type="match status" value="1"/>
</dbReference>
<organism evidence="2 3">
    <name type="scientific">Candidatus Methanocrinis natronophilus</name>
    <dbReference type="NCBI Taxonomy" id="3033396"/>
    <lineage>
        <taxon>Archaea</taxon>
        <taxon>Methanobacteriati</taxon>
        <taxon>Methanobacteriota</taxon>
        <taxon>Stenosarchaea group</taxon>
        <taxon>Methanomicrobia</taxon>
        <taxon>Methanotrichales</taxon>
        <taxon>Methanotrichaceae</taxon>
        <taxon>Methanocrinis</taxon>
    </lineage>
</organism>
<dbReference type="InterPro" id="IPR012027">
    <property type="entry name" value="Formylmethanofuran_DH_asu"/>
</dbReference>
<dbReference type="GO" id="GO:0018493">
    <property type="term" value="F:formylmethanofuran dehydrogenase activity"/>
    <property type="evidence" value="ECO:0007669"/>
    <property type="project" value="UniProtKB-EC"/>
</dbReference>
<evidence type="ECO:0000259" key="1">
    <source>
        <dbReference type="Pfam" id="PF07969"/>
    </source>
</evidence>
<dbReference type="InterPro" id="IPR032466">
    <property type="entry name" value="Metal_Hydrolase"/>
</dbReference>